<evidence type="ECO:0000256" key="7">
    <source>
        <dbReference type="ARBA" id="ARBA00023136"/>
    </source>
</evidence>
<keyword evidence="13" id="KW-1185">Reference proteome</keyword>
<dbReference type="InterPro" id="IPR003811">
    <property type="entry name" value="G3P_acylTferase_PlsY"/>
</dbReference>
<gene>
    <name evidence="10" type="primary">plsY</name>
    <name evidence="12" type="ORF">SE15_03930</name>
</gene>
<keyword evidence="6 10" id="KW-0443">Lipid metabolism</keyword>
<dbReference type="STRING" id="869279.SE15_03930"/>
<evidence type="ECO:0000256" key="3">
    <source>
        <dbReference type="ARBA" id="ARBA00022679"/>
    </source>
</evidence>
<dbReference type="EC" id="2.3.1.275" evidence="10"/>
<feature type="transmembrane region" description="Helical" evidence="10">
    <location>
        <begin position="12"/>
        <end position="30"/>
    </location>
</feature>
<protein>
    <recommendedName>
        <fullName evidence="10">Glycerol-3-phosphate acyltransferase</fullName>
    </recommendedName>
    <alternativeName>
        <fullName evidence="10">Acyl-PO4 G3P acyltransferase</fullName>
    </alternativeName>
    <alternativeName>
        <fullName evidence="10">Acyl-phosphate--glycerol-3-phosphate acyltransferase</fullName>
    </alternativeName>
    <alternativeName>
        <fullName evidence="10">G3P acyltransferase</fullName>
        <shortName evidence="10">GPAT</shortName>
        <ecNumber evidence="10">2.3.1.275</ecNumber>
    </alternativeName>
    <alternativeName>
        <fullName evidence="10">Lysophosphatidic acid synthase</fullName>
        <shortName evidence="10">LPA synthase</shortName>
    </alternativeName>
</protein>
<comment type="similarity">
    <text evidence="10">Belongs to the PlsY family.</text>
</comment>
<dbReference type="HAMAP" id="MF_01043">
    <property type="entry name" value="PlsY"/>
    <property type="match status" value="1"/>
</dbReference>
<dbReference type="GO" id="GO:0043772">
    <property type="term" value="F:acyl-phosphate glycerol-3-phosphate acyltransferase activity"/>
    <property type="evidence" value="ECO:0007669"/>
    <property type="project" value="UniProtKB-UniRule"/>
</dbReference>
<dbReference type="PANTHER" id="PTHR30309:SF0">
    <property type="entry name" value="GLYCEROL-3-PHOSPHATE ACYLTRANSFERASE-RELATED"/>
    <property type="match status" value="1"/>
</dbReference>
<proteinExistence type="inferred from homology"/>
<dbReference type="Pfam" id="PF02660">
    <property type="entry name" value="G3P_acyltransf"/>
    <property type="match status" value="1"/>
</dbReference>
<dbReference type="OrthoDB" id="9777124at2"/>
<comment type="subcellular location">
    <subcellularLocation>
        <location evidence="10">Cell membrane</location>
        <topology evidence="10">Multi-pass membrane protein</topology>
    </subcellularLocation>
</comment>
<dbReference type="SMART" id="SM01207">
    <property type="entry name" value="G3P_acyltransf"/>
    <property type="match status" value="1"/>
</dbReference>
<evidence type="ECO:0000256" key="5">
    <source>
        <dbReference type="ARBA" id="ARBA00022989"/>
    </source>
</evidence>
<dbReference type="GO" id="GO:0005886">
    <property type="term" value="C:plasma membrane"/>
    <property type="evidence" value="ECO:0007669"/>
    <property type="project" value="UniProtKB-SubCell"/>
</dbReference>
<comment type="catalytic activity">
    <reaction evidence="10">
        <text>an acyl phosphate + sn-glycerol 3-phosphate = a 1-acyl-sn-glycero-3-phosphate + phosphate</text>
        <dbReference type="Rhea" id="RHEA:34075"/>
        <dbReference type="ChEBI" id="CHEBI:43474"/>
        <dbReference type="ChEBI" id="CHEBI:57597"/>
        <dbReference type="ChEBI" id="CHEBI:57970"/>
        <dbReference type="ChEBI" id="CHEBI:59918"/>
        <dbReference type="EC" id="2.3.1.275"/>
    </reaction>
</comment>
<keyword evidence="3 10" id="KW-0808">Transferase</keyword>
<feature type="transmembrane region" description="Helical" evidence="10">
    <location>
        <begin position="51"/>
        <end position="78"/>
    </location>
</feature>
<comment type="pathway">
    <text evidence="10">Lipid metabolism; phospholipid metabolism.</text>
</comment>
<feature type="transmembrane region" description="Helical" evidence="10">
    <location>
        <begin position="84"/>
        <end position="104"/>
    </location>
</feature>
<keyword evidence="7 10" id="KW-0472">Membrane</keyword>
<dbReference type="EMBL" id="LGKO01000002">
    <property type="protein sequence ID" value="KPL84292.1"/>
    <property type="molecule type" value="Genomic_DNA"/>
</dbReference>
<evidence type="ECO:0000256" key="10">
    <source>
        <dbReference type="HAMAP-Rule" id="MF_01043"/>
    </source>
</evidence>
<comment type="caution">
    <text evidence="12">The sequence shown here is derived from an EMBL/GenBank/DDBJ whole genome shotgun (WGS) entry which is preliminary data.</text>
</comment>
<feature type="region of interest" description="Disordered" evidence="11">
    <location>
        <begin position="218"/>
        <end position="237"/>
    </location>
</feature>
<dbReference type="RefSeq" id="WP_054520779.1">
    <property type="nucleotide sequence ID" value="NZ_LGKO01000002.1"/>
</dbReference>
<name>A0A0P6XXM8_9CHLR</name>
<feature type="transmembrane region" description="Helical" evidence="10">
    <location>
        <begin position="144"/>
        <end position="169"/>
    </location>
</feature>
<keyword evidence="8 10" id="KW-0594">Phospholipid biosynthesis</keyword>
<evidence type="ECO:0000256" key="11">
    <source>
        <dbReference type="SAM" id="MobiDB-lite"/>
    </source>
</evidence>
<organism evidence="12 13">
    <name type="scientific">Thermanaerothrix daxensis</name>
    <dbReference type="NCBI Taxonomy" id="869279"/>
    <lineage>
        <taxon>Bacteria</taxon>
        <taxon>Bacillati</taxon>
        <taxon>Chloroflexota</taxon>
        <taxon>Anaerolineae</taxon>
        <taxon>Anaerolineales</taxon>
        <taxon>Anaerolineaceae</taxon>
        <taxon>Thermanaerothrix</taxon>
    </lineage>
</organism>
<dbReference type="AlphaFoldDB" id="A0A0P6XXM8"/>
<dbReference type="PATRIC" id="fig|869279.4.peg.797"/>
<reference evidence="12 13" key="1">
    <citation type="submission" date="2015-07" db="EMBL/GenBank/DDBJ databases">
        <title>Whole genome sequence of Thermanaerothrix daxensis DSM 23592.</title>
        <authorList>
            <person name="Hemp J."/>
            <person name="Ward L.M."/>
            <person name="Pace L.A."/>
            <person name="Fischer W.W."/>
        </authorList>
    </citation>
    <scope>NUCLEOTIDE SEQUENCE [LARGE SCALE GENOMIC DNA]</scope>
    <source>
        <strain evidence="12 13">GNS-1</strain>
    </source>
</reference>
<dbReference type="UniPathway" id="UPA00085"/>
<comment type="subunit">
    <text evidence="10">Probably interacts with PlsX.</text>
</comment>
<dbReference type="Proteomes" id="UP000050544">
    <property type="component" value="Unassembled WGS sequence"/>
</dbReference>
<feature type="transmembrane region" description="Helical" evidence="10">
    <location>
        <begin position="116"/>
        <end position="138"/>
    </location>
</feature>
<evidence type="ECO:0000256" key="1">
    <source>
        <dbReference type="ARBA" id="ARBA00022475"/>
    </source>
</evidence>
<keyword evidence="9 10" id="KW-1208">Phospholipid metabolism</keyword>
<feature type="transmembrane region" description="Helical" evidence="10">
    <location>
        <begin position="178"/>
        <end position="195"/>
    </location>
</feature>
<evidence type="ECO:0000313" key="12">
    <source>
        <dbReference type="EMBL" id="KPL84292.1"/>
    </source>
</evidence>
<comment type="function">
    <text evidence="10">Catalyzes the transfer of an acyl group from acyl-phosphate (acyl-PO(4)) to glycerol-3-phosphate (G3P) to form lysophosphatidic acid (LPA). This enzyme utilizes acyl-phosphate as fatty acyl donor, but not acyl-CoA or acyl-ACP.</text>
</comment>
<accession>A0A0P6XXM8</accession>
<sequence>MPVALKTIFSLLGSYLVGSIPFGLIVVWVARRQDVRRIGSGRTGGTNVMRAAGWLAGVITAVLDVLKGVAAGWIARALVPENPWVLVASAVLVVMGHNYSAFLVERREQGGIRFKGGAGGATAFGGAIAIWPPIWMYILPIGALVYFLVGYASVTTISVAVVTTVVFAVRALKGESTWVYVLYGVAVLGVVLYALRPNLERLRKGTERAVGLRAYLQKRQQQQGGPPVNSGNQNATP</sequence>
<keyword evidence="2 10" id="KW-0444">Lipid biosynthesis</keyword>
<evidence type="ECO:0000256" key="6">
    <source>
        <dbReference type="ARBA" id="ARBA00023098"/>
    </source>
</evidence>
<evidence type="ECO:0000256" key="9">
    <source>
        <dbReference type="ARBA" id="ARBA00023264"/>
    </source>
</evidence>
<dbReference type="GO" id="GO:0008654">
    <property type="term" value="P:phospholipid biosynthetic process"/>
    <property type="evidence" value="ECO:0007669"/>
    <property type="project" value="UniProtKB-UniRule"/>
</dbReference>
<evidence type="ECO:0000256" key="8">
    <source>
        <dbReference type="ARBA" id="ARBA00023209"/>
    </source>
</evidence>
<evidence type="ECO:0000256" key="2">
    <source>
        <dbReference type="ARBA" id="ARBA00022516"/>
    </source>
</evidence>
<keyword evidence="1 10" id="KW-1003">Cell membrane</keyword>
<evidence type="ECO:0000256" key="4">
    <source>
        <dbReference type="ARBA" id="ARBA00022692"/>
    </source>
</evidence>
<keyword evidence="4 10" id="KW-0812">Transmembrane</keyword>
<keyword evidence="5 10" id="KW-1133">Transmembrane helix</keyword>
<dbReference type="PANTHER" id="PTHR30309">
    <property type="entry name" value="INNER MEMBRANE PROTEIN YGIH"/>
    <property type="match status" value="1"/>
</dbReference>
<evidence type="ECO:0000313" key="13">
    <source>
        <dbReference type="Proteomes" id="UP000050544"/>
    </source>
</evidence>